<dbReference type="Gene3D" id="3.90.228.10">
    <property type="match status" value="1"/>
</dbReference>
<name>A0A1B6FH46_9HEMI</name>
<dbReference type="SUPFAM" id="SSF56399">
    <property type="entry name" value="ADP-ribosylation"/>
    <property type="match status" value="1"/>
</dbReference>
<dbReference type="GO" id="GO:1990404">
    <property type="term" value="F:NAD+-protein mono-ADP-ribosyltransferase activity"/>
    <property type="evidence" value="ECO:0007669"/>
    <property type="project" value="TreeGrafter"/>
</dbReference>
<keyword evidence="1" id="KW-0808">Transferase</keyword>
<keyword evidence="1" id="KW-0520">NAD</keyword>
<dbReference type="InterPro" id="IPR051712">
    <property type="entry name" value="ARTD-AVP"/>
</dbReference>
<dbReference type="GO" id="GO:0003950">
    <property type="term" value="F:NAD+ poly-ADP-ribosyltransferase activity"/>
    <property type="evidence" value="ECO:0007669"/>
    <property type="project" value="UniProtKB-UniRule"/>
</dbReference>
<dbReference type="AlphaFoldDB" id="A0A1B6FH46"/>
<proteinExistence type="predicted"/>
<sequence>MAAAEEKLLNYEDDSEEVLEEVFGIKKQRVISLICSHLPDLDITRICRVKNSFLKGLYDLKKEEYKSRYGNVTERCLFHATSEWNVYSIIKDNLDWRRVSRSKFGMGVSFSDDADYANHFSNSNNGSSRAIIIANVLISKEHCGSPAMTIPLLNYDTTTGTRNGIKKVYVKYNDNEFLPEYVVFYKSPEKTTSKYYTVHRGFRRHRLW</sequence>
<keyword evidence="1" id="KW-0328">Glycosyltransferase</keyword>
<dbReference type="PROSITE" id="PS51059">
    <property type="entry name" value="PARP_CATALYTIC"/>
    <property type="match status" value="1"/>
</dbReference>
<gene>
    <name evidence="3" type="ORF">g.13188</name>
</gene>
<dbReference type="Pfam" id="PF00644">
    <property type="entry name" value="PARP"/>
    <property type="match status" value="1"/>
</dbReference>
<accession>A0A1B6FH46</accession>
<dbReference type="GO" id="GO:0005634">
    <property type="term" value="C:nucleus"/>
    <property type="evidence" value="ECO:0007669"/>
    <property type="project" value="TreeGrafter"/>
</dbReference>
<dbReference type="PANTHER" id="PTHR45740:SF2">
    <property type="entry name" value="POLY [ADP-RIBOSE] POLYMERASE"/>
    <property type="match status" value="1"/>
</dbReference>
<dbReference type="InterPro" id="IPR012317">
    <property type="entry name" value="Poly(ADP-ribose)pol_cat_dom"/>
</dbReference>
<evidence type="ECO:0000256" key="1">
    <source>
        <dbReference type="RuleBase" id="RU362114"/>
    </source>
</evidence>
<dbReference type="EMBL" id="GECZ01020233">
    <property type="protein sequence ID" value="JAS49536.1"/>
    <property type="molecule type" value="Transcribed_RNA"/>
</dbReference>
<dbReference type="PANTHER" id="PTHR45740">
    <property type="entry name" value="POLY [ADP-RIBOSE] POLYMERASE"/>
    <property type="match status" value="1"/>
</dbReference>
<reference evidence="3" key="1">
    <citation type="submission" date="2015-11" db="EMBL/GenBank/DDBJ databases">
        <title>De novo transcriptome assembly of four potential Pierce s Disease insect vectors from Arizona vineyards.</title>
        <authorList>
            <person name="Tassone E.E."/>
        </authorList>
    </citation>
    <scope>NUCLEOTIDE SEQUENCE</scope>
</reference>
<evidence type="ECO:0000259" key="2">
    <source>
        <dbReference type="PROSITE" id="PS51059"/>
    </source>
</evidence>
<protein>
    <recommendedName>
        <fullName evidence="1">Poly [ADP-ribose] polymerase</fullName>
        <shortName evidence="1">PARP</shortName>
        <ecNumber evidence="1">2.4.2.-</ecNumber>
    </recommendedName>
</protein>
<feature type="domain" description="PARP catalytic" evidence="2">
    <location>
        <begin position="1"/>
        <end position="208"/>
    </location>
</feature>
<organism evidence="3">
    <name type="scientific">Cuerna arida</name>
    <dbReference type="NCBI Taxonomy" id="1464854"/>
    <lineage>
        <taxon>Eukaryota</taxon>
        <taxon>Metazoa</taxon>
        <taxon>Ecdysozoa</taxon>
        <taxon>Arthropoda</taxon>
        <taxon>Hexapoda</taxon>
        <taxon>Insecta</taxon>
        <taxon>Pterygota</taxon>
        <taxon>Neoptera</taxon>
        <taxon>Paraneoptera</taxon>
        <taxon>Hemiptera</taxon>
        <taxon>Auchenorrhyncha</taxon>
        <taxon>Membracoidea</taxon>
        <taxon>Cicadellidae</taxon>
        <taxon>Cicadellinae</taxon>
        <taxon>Proconiini</taxon>
        <taxon>Cuerna</taxon>
    </lineage>
</organism>
<dbReference type="EC" id="2.4.2.-" evidence="1"/>
<evidence type="ECO:0000313" key="3">
    <source>
        <dbReference type="EMBL" id="JAS49536.1"/>
    </source>
</evidence>